<evidence type="ECO:0000256" key="8">
    <source>
        <dbReference type="ARBA" id="ARBA00023235"/>
    </source>
</evidence>
<organism evidence="13 14">
    <name type="scientific">Brevibacterium ravenspurgense</name>
    <dbReference type="NCBI Taxonomy" id="479117"/>
    <lineage>
        <taxon>Bacteria</taxon>
        <taxon>Bacillati</taxon>
        <taxon>Actinomycetota</taxon>
        <taxon>Actinomycetes</taxon>
        <taxon>Micrococcales</taxon>
        <taxon>Brevibacteriaceae</taxon>
        <taxon>Brevibacterium</taxon>
    </lineage>
</organism>
<keyword evidence="14" id="KW-1185">Reference proteome</keyword>
<proteinExistence type="inferred from homology"/>
<protein>
    <recommendedName>
        <fullName evidence="6">UDP-glucose 4-epimerase</fullName>
        <ecNumber evidence="5">5.1.3.2</ecNumber>
    </recommendedName>
    <alternativeName>
        <fullName evidence="11">Galactowaldenase</fullName>
    </alternativeName>
    <alternativeName>
        <fullName evidence="10">UDP-galactose 4-epimerase</fullName>
    </alternativeName>
</protein>
<dbReference type="InterPro" id="IPR005886">
    <property type="entry name" value="UDP_G4E"/>
</dbReference>
<evidence type="ECO:0000256" key="10">
    <source>
        <dbReference type="ARBA" id="ARBA00031367"/>
    </source>
</evidence>
<dbReference type="RefSeq" id="WP_062020442.1">
    <property type="nucleotide sequence ID" value="NZ_LQQC01000008.1"/>
</dbReference>
<dbReference type="InterPro" id="IPR001509">
    <property type="entry name" value="Epimerase_deHydtase"/>
</dbReference>
<evidence type="ECO:0000256" key="3">
    <source>
        <dbReference type="ARBA" id="ARBA00004947"/>
    </source>
</evidence>
<comment type="pathway">
    <text evidence="3">Carbohydrate metabolism; galactose metabolism.</text>
</comment>
<evidence type="ECO:0000256" key="6">
    <source>
        <dbReference type="ARBA" id="ARBA00018569"/>
    </source>
</evidence>
<reference evidence="13 14" key="1">
    <citation type="submission" date="2016-01" db="EMBL/GenBank/DDBJ databases">
        <title>Use of Whole Genome Sequencing to ascertain that Brevibacterium massiliense (Roux, Raoult 2009) is a later heterotypic synonym of Brevibacterium ravenspurgense (Mages 2008).</title>
        <authorList>
            <person name="Bernier A.-M."/>
            <person name="Burdz T."/>
            <person name="Huynh C."/>
            <person name="Pachecho A.L."/>
            <person name="Wiebe D."/>
            <person name="Bonner C."/>
            <person name="Bernard K."/>
        </authorList>
    </citation>
    <scope>NUCLEOTIDE SEQUENCE [LARGE SCALE GENOMIC DNA]</scope>
    <source>
        <strain evidence="13 14">CCUG56047</strain>
    </source>
</reference>
<evidence type="ECO:0000256" key="2">
    <source>
        <dbReference type="ARBA" id="ARBA00001911"/>
    </source>
</evidence>
<dbReference type="Proteomes" id="UP000243589">
    <property type="component" value="Unassembled WGS sequence"/>
</dbReference>
<dbReference type="UniPathway" id="UPA00214"/>
<dbReference type="EMBL" id="LQQC01000008">
    <property type="protein sequence ID" value="KXZ58891.1"/>
    <property type="molecule type" value="Genomic_DNA"/>
</dbReference>
<dbReference type="PANTHER" id="PTHR43725:SF53">
    <property type="entry name" value="UDP-ARABINOSE 4-EPIMERASE 1"/>
    <property type="match status" value="1"/>
</dbReference>
<dbReference type="InterPro" id="IPR036291">
    <property type="entry name" value="NAD(P)-bd_dom_sf"/>
</dbReference>
<dbReference type="EC" id="5.1.3.2" evidence="5"/>
<dbReference type="AlphaFoldDB" id="A0A150HA35"/>
<evidence type="ECO:0000256" key="7">
    <source>
        <dbReference type="ARBA" id="ARBA00023027"/>
    </source>
</evidence>
<keyword evidence="9" id="KW-0119">Carbohydrate metabolism</keyword>
<dbReference type="Gene3D" id="3.40.50.720">
    <property type="entry name" value="NAD(P)-binding Rossmann-like Domain"/>
    <property type="match status" value="1"/>
</dbReference>
<keyword evidence="7" id="KW-0520">NAD</keyword>
<dbReference type="NCBIfam" id="TIGR01179">
    <property type="entry name" value="galE"/>
    <property type="match status" value="1"/>
</dbReference>
<comment type="catalytic activity">
    <reaction evidence="1">
        <text>UDP-alpha-D-glucose = UDP-alpha-D-galactose</text>
        <dbReference type="Rhea" id="RHEA:22168"/>
        <dbReference type="ChEBI" id="CHEBI:58885"/>
        <dbReference type="ChEBI" id="CHEBI:66914"/>
        <dbReference type="EC" id="5.1.3.2"/>
    </reaction>
</comment>
<dbReference type="Gene3D" id="3.90.25.10">
    <property type="entry name" value="UDP-galactose 4-epimerase, domain 1"/>
    <property type="match status" value="1"/>
</dbReference>
<evidence type="ECO:0000313" key="14">
    <source>
        <dbReference type="Proteomes" id="UP000243589"/>
    </source>
</evidence>
<comment type="similarity">
    <text evidence="4">Belongs to the NAD(P)-dependent epimerase/dehydratase family.</text>
</comment>
<accession>A0A150HA35</accession>
<evidence type="ECO:0000256" key="5">
    <source>
        <dbReference type="ARBA" id="ARBA00013189"/>
    </source>
</evidence>
<evidence type="ECO:0000256" key="4">
    <source>
        <dbReference type="ARBA" id="ARBA00007637"/>
    </source>
</evidence>
<dbReference type="Pfam" id="PF01370">
    <property type="entry name" value="Epimerase"/>
    <property type="match status" value="1"/>
</dbReference>
<name>A0A150HA35_9MICO</name>
<evidence type="ECO:0000313" key="13">
    <source>
        <dbReference type="EMBL" id="KXZ58891.1"/>
    </source>
</evidence>
<feature type="domain" description="NAD-dependent epimerase/dehydratase" evidence="12">
    <location>
        <begin position="3"/>
        <end position="251"/>
    </location>
</feature>
<gene>
    <name evidence="13" type="primary">galE</name>
    <name evidence="13" type="ORF">Bravens_00763</name>
</gene>
<evidence type="ECO:0000256" key="11">
    <source>
        <dbReference type="ARBA" id="ARBA00033067"/>
    </source>
</evidence>
<keyword evidence="8 13" id="KW-0413">Isomerase</keyword>
<comment type="caution">
    <text evidence="13">The sequence shown here is derived from an EMBL/GenBank/DDBJ whole genome shotgun (WGS) entry which is preliminary data.</text>
</comment>
<evidence type="ECO:0000256" key="9">
    <source>
        <dbReference type="ARBA" id="ARBA00023277"/>
    </source>
</evidence>
<evidence type="ECO:0000259" key="12">
    <source>
        <dbReference type="Pfam" id="PF01370"/>
    </source>
</evidence>
<evidence type="ECO:0000256" key="1">
    <source>
        <dbReference type="ARBA" id="ARBA00000083"/>
    </source>
</evidence>
<dbReference type="PATRIC" id="fig|479117.4.peg.764"/>
<comment type="cofactor">
    <cofactor evidence="2">
        <name>NAD(+)</name>
        <dbReference type="ChEBI" id="CHEBI:57540"/>
    </cofactor>
</comment>
<sequence length="320" mass="34394">MAVMVTGGAGYIGSHVVRLLQQRGDDVVIVDDMSNGVRSRVEGLPIVEVDLASSQAPDVLRGVFAEYSVDSVIHFAAKKQVGESVERPLWYYQQNVGGLTNLLQAMEDAHIETLVFSSSAAVYGMPDVDMVRETTDCHPINPYGYTKLIGEWLIDAQMAAGRLSAVKLRYFNVAGAGWPDLADTAVMNLIPIVLNRFAQGQQPVVFGDDYSTPDGTCIRDYIHVADLAEAHISALDYLKGGNIRGTSFNVGTGTGASVLEVIDAVGKALGEDLEPIMADRRAGDPPQLIADPAAINADLAWKAQFTLDDIARSAVESRAR</sequence>
<dbReference type="SUPFAM" id="SSF51735">
    <property type="entry name" value="NAD(P)-binding Rossmann-fold domains"/>
    <property type="match status" value="1"/>
</dbReference>
<dbReference type="PANTHER" id="PTHR43725">
    <property type="entry name" value="UDP-GLUCOSE 4-EPIMERASE"/>
    <property type="match status" value="1"/>
</dbReference>
<dbReference type="GO" id="GO:0003978">
    <property type="term" value="F:UDP-glucose 4-epimerase activity"/>
    <property type="evidence" value="ECO:0007669"/>
    <property type="project" value="UniProtKB-EC"/>
</dbReference>
<dbReference type="GO" id="GO:0033499">
    <property type="term" value="P:galactose catabolic process via UDP-galactose, Leloir pathway"/>
    <property type="evidence" value="ECO:0007669"/>
    <property type="project" value="TreeGrafter"/>
</dbReference>